<dbReference type="Proteomes" id="UP000299084">
    <property type="component" value="Unassembled WGS sequence"/>
</dbReference>
<dbReference type="InterPro" id="IPR032563">
    <property type="entry name" value="DAMP1_SANT-like"/>
</dbReference>
<dbReference type="GO" id="GO:0008168">
    <property type="term" value="F:methyltransferase activity"/>
    <property type="evidence" value="ECO:0007669"/>
    <property type="project" value="UniProtKB-KW"/>
</dbReference>
<keyword evidence="3" id="KW-0808">Transferase</keyword>
<keyword evidence="3" id="KW-0489">Methyltransferase</keyword>
<accession>A0A5N4CFH9</accession>
<sequence>MVSPFCSSDTPLSCHSPEGHSVVGPDPWHSYLRGGFPASVLLPILLSRGLPCAVGFRSQGLVCNTSEKFSAVQWAAAAPSPAGSEHQSGWPSRVPALATGSRGGGQGRALLQDQNRAGGTYSEQENQLHLQLDAWTTAETHRLFYLSRRSDPRFTVVQDWYDRQQAVYEAVRRRLGGAVLPQLDRVCDARSVQRPGLQAPVYETAHARRRKRRLKRLCGGPAYRAAPDLGLDPPEPIKRQTHMPGGCAPNAGPSGGSHTRQRRHLRPQASSVTRRSRRMKPPGFSDTHGGAGRVCSELRGDLVPLRQLRQACANREDGLQRLHRGWRAEGAATPAVRRASSARTFLGPGPRQGHRQPVRWAHPSHPIPGSSGSGLRLLFCEESQEAVRGHAGKLPSPSLSEMPPDLEVSMASFGSPVA</sequence>
<proteinExistence type="predicted"/>
<reference evidence="3 4" key="1">
    <citation type="journal article" date="2019" name="Mol. Ecol. Resour.">
        <title>Improving Illumina assemblies with Hi-C and long reads: an example with the North African dromedary.</title>
        <authorList>
            <person name="Elbers J.P."/>
            <person name="Rogers M.F."/>
            <person name="Perelman P.L."/>
            <person name="Proskuryakova A.A."/>
            <person name="Serdyukova N.A."/>
            <person name="Johnson W.E."/>
            <person name="Horin P."/>
            <person name="Corander J."/>
            <person name="Murphy D."/>
            <person name="Burger P.A."/>
        </authorList>
    </citation>
    <scope>NUCLEOTIDE SEQUENCE [LARGE SCALE GENOMIC DNA]</scope>
    <source>
        <strain evidence="3">Drom800</strain>
        <tissue evidence="3">Blood</tissue>
    </source>
</reference>
<comment type="caution">
    <text evidence="3">The sequence shown here is derived from an EMBL/GenBank/DDBJ whole genome shotgun (WGS) entry which is preliminary data.</text>
</comment>
<feature type="region of interest" description="Disordered" evidence="1">
    <location>
        <begin position="225"/>
        <end position="293"/>
    </location>
</feature>
<feature type="domain" description="DAMP1 SANT/Myb-like" evidence="2">
    <location>
        <begin position="120"/>
        <end position="166"/>
    </location>
</feature>
<organism evidence="3 4">
    <name type="scientific">Camelus dromedarius</name>
    <name type="common">Dromedary</name>
    <name type="synonym">Arabian camel</name>
    <dbReference type="NCBI Taxonomy" id="9838"/>
    <lineage>
        <taxon>Eukaryota</taxon>
        <taxon>Metazoa</taxon>
        <taxon>Chordata</taxon>
        <taxon>Craniata</taxon>
        <taxon>Vertebrata</taxon>
        <taxon>Euteleostomi</taxon>
        <taxon>Mammalia</taxon>
        <taxon>Eutheria</taxon>
        <taxon>Laurasiatheria</taxon>
        <taxon>Artiodactyla</taxon>
        <taxon>Tylopoda</taxon>
        <taxon>Camelidae</taxon>
        <taxon>Camelus</taxon>
    </lineage>
</organism>
<keyword evidence="4" id="KW-1185">Reference proteome</keyword>
<evidence type="ECO:0000313" key="4">
    <source>
        <dbReference type="Proteomes" id="UP000299084"/>
    </source>
</evidence>
<evidence type="ECO:0000313" key="3">
    <source>
        <dbReference type="EMBL" id="KAB1257713.1"/>
    </source>
</evidence>
<feature type="region of interest" description="Disordered" evidence="1">
    <location>
        <begin position="333"/>
        <end position="374"/>
    </location>
</feature>
<protein>
    <submittedName>
        <fullName evidence="3">DNA methyltransferase 1-associated protein 1</fullName>
    </submittedName>
</protein>
<dbReference type="GO" id="GO:0032259">
    <property type="term" value="P:methylation"/>
    <property type="evidence" value="ECO:0007669"/>
    <property type="project" value="UniProtKB-KW"/>
</dbReference>
<name>A0A5N4CFH9_CAMDR</name>
<evidence type="ECO:0000259" key="2">
    <source>
        <dbReference type="Pfam" id="PF16282"/>
    </source>
</evidence>
<evidence type="ECO:0000256" key="1">
    <source>
        <dbReference type="SAM" id="MobiDB-lite"/>
    </source>
</evidence>
<dbReference type="Pfam" id="PF16282">
    <property type="entry name" value="SANT_DAMP1_like"/>
    <property type="match status" value="1"/>
</dbReference>
<dbReference type="AlphaFoldDB" id="A0A5N4CFH9"/>
<dbReference type="Gene3D" id="1.10.10.60">
    <property type="entry name" value="Homeodomain-like"/>
    <property type="match status" value="1"/>
</dbReference>
<gene>
    <name evidence="3" type="ORF">Cadr_000026536</name>
</gene>
<feature type="region of interest" description="Disordered" evidence="1">
    <location>
        <begin position="388"/>
        <end position="418"/>
    </location>
</feature>
<dbReference type="EMBL" id="JWIN03000026">
    <property type="protein sequence ID" value="KAB1257713.1"/>
    <property type="molecule type" value="Genomic_DNA"/>
</dbReference>
<feature type="compositionally biased region" description="Low complexity" evidence="1">
    <location>
        <begin position="363"/>
        <end position="374"/>
    </location>
</feature>